<keyword evidence="3" id="KW-0716">Sensory transduction</keyword>
<dbReference type="Gene3D" id="1.25.40.20">
    <property type="entry name" value="Ankyrin repeat-containing domain"/>
    <property type="match status" value="3"/>
</dbReference>
<feature type="repeat" description="ANK" evidence="12">
    <location>
        <begin position="264"/>
        <end position="296"/>
    </location>
</feature>
<keyword evidence="11" id="KW-0407">Ion channel</keyword>
<name>A0A7R9JBV3_TIMCA</name>
<feature type="transmembrane region" description="Helical" evidence="13">
    <location>
        <begin position="449"/>
        <end position="467"/>
    </location>
</feature>
<evidence type="ECO:0000256" key="13">
    <source>
        <dbReference type="SAM" id="Phobius"/>
    </source>
</evidence>
<dbReference type="Pfam" id="PF00520">
    <property type="entry name" value="Ion_trans"/>
    <property type="match status" value="1"/>
</dbReference>
<evidence type="ECO:0000256" key="10">
    <source>
        <dbReference type="ARBA" id="ARBA00023180"/>
    </source>
</evidence>
<evidence type="ECO:0000256" key="8">
    <source>
        <dbReference type="ARBA" id="ARBA00023065"/>
    </source>
</evidence>
<feature type="transmembrane region" description="Helical" evidence="13">
    <location>
        <begin position="479"/>
        <end position="495"/>
    </location>
</feature>
<feature type="transmembrane region" description="Helical" evidence="13">
    <location>
        <begin position="619"/>
        <end position="641"/>
    </location>
</feature>
<dbReference type="Pfam" id="PF00023">
    <property type="entry name" value="Ank"/>
    <property type="match status" value="2"/>
</dbReference>
<feature type="transmembrane region" description="Helical" evidence="13">
    <location>
        <begin position="552"/>
        <end position="571"/>
    </location>
</feature>
<dbReference type="Gene3D" id="1.10.287.70">
    <property type="match status" value="1"/>
</dbReference>
<comment type="subcellular location">
    <subcellularLocation>
        <location evidence="1">Membrane</location>
        <topology evidence="1">Multi-pass membrane protein</topology>
    </subcellularLocation>
</comment>
<keyword evidence="5" id="KW-0677">Repeat</keyword>
<evidence type="ECO:0000256" key="2">
    <source>
        <dbReference type="ARBA" id="ARBA00022448"/>
    </source>
</evidence>
<evidence type="ECO:0000256" key="4">
    <source>
        <dbReference type="ARBA" id="ARBA00022692"/>
    </source>
</evidence>
<keyword evidence="6 13" id="KW-1133">Transmembrane helix</keyword>
<evidence type="ECO:0000256" key="9">
    <source>
        <dbReference type="ARBA" id="ARBA00023136"/>
    </source>
</evidence>
<evidence type="ECO:0000256" key="12">
    <source>
        <dbReference type="PROSITE-ProRule" id="PRU00023"/>
    </source>
</evidence>
<gene>
    <name evidence="15" type="ORF">TCMB3V08_LOCUS9041</name>
</gene>
<dbReference type="PROSITE" id="PS50088">
    <property type="entry name" value="ANK_REPEAT"/>
    <property type="match status" value="4"/>
</dbReference>
<dbReference type="EMBL" id="OE184300">
    <property type="protein sequence ID" value="CAD7576473.1"/>
    <property type="molecule type" value="Genomic_DNA"/>
</dbReference>
<protein>
    <submittedName>
        <fullName evidence="15">(California timema) hypothetical protein</fullName>
    </submittedName>
</protein>
<dbReference type="InterPro" id="IPR005821">
    <property type="entry name" value="Ion_trans_dom"/>
</dbReference>
<keyword evidence="4 13" id="KW-0812">Transmembrane</keyword>
<evidence type="ECO:0000256" key="11">
    <source>
        <dbReference type="ARBA" id="ARBA00023303"/>
    </source>
</evidence>
<dbReference type="PROSITE" id="PS50297">
    <property type="entry name" value="ANK_REP_REGION"/>
    <property type="match status" value="3"/>
</dbReference>
<dbReference type="InterPro" id="IPR036770">
    <property type="entry name" value="Ankyrin_rpt-contain_sf"/>
</dbReference>
<evidence type="ECO:0000256" key="3">
    <source>
        <dbReference type="ARBA" id="ARBA00022606"/>
    </source>
</evidence>
<dbReference type="PANTHER" id="PTHR47143">
    <property type="entry name" value="TRANSIENT RECEPTOR POTENTIAL CATION CHANNEL PROTEIN PAINLESS"/>
    <property type="match status" value="1"/>
</dbReference>
<reference evidence="15" key="1">
    <citation type="submission" date="2020-11" db="EMBL/GenBank/DDBJ databases">
        <authorList>
            <person name="Tran Van P."/>
        </authorList>
    </citation>
    <scope>NUCLEOTIDE SEQUENCE</scope>
</reference>
<feature type="repeat" description="ANK" evidence="12">
    <location>
        <begin position="120"/>
        <end position="152"/>
    </location>
</feature>
<dbReference type="GO" id="GO:0005216">
    <property type="term" value="F:monoatomic ion channel activity"/>
    <property type="evidence" value="ECO:0007669"/>
    <property type="project" value="InterPro"/>
</dbReference>
<evidence type="ECO:0000256" key="5">
    <source>
        <dbReference type="ARBA" id="ARBA00022737"/>
    </source>
</evidence>
<organism evidence="15">
    <name type="scientific">Timema californicum</name>
    <name type="common">California timema</name>
    <name type="synonym">Walking stick</name>
    <dbReference type="NCBI Taxonomy" id="61474"/>
    <lineage>
        <taxon>Eukaryota</taxon>
        <taxon>Metazoa</taxon>
        <taxon>Ecdysozoa</taxon>
        <taxon>Arthropoda</taxon>
        <taxon>Hexapoda</taxon>
        <taxon>Insecta</taxon>
        <taxon>Pterygota</taxon>
        <taxon>Neoptera</taxon>
        <taxon>Polyneoptera</taxon>
        <taxon>Phasmatodea</taxon>
        <taxon>Timematodea</taxon>
        <taxon>Timematoidea</taxon>
        <taxon>Timematidae</taxon>
        <taxon>Timema</taxon>
    </lineage>
</organism>
<dbReference type="SUPFAM" id="SSF48403">
    <property type="entry name" value="Ankyrin repeat"/>
    <property type="match status" value="1"/>
</dbReference>
<proteinExistence type="predicted"/>
<evidence type="ECO:0000256" key="1">
    <source>
        <dbReference type="ARBA" id="ARBA00004141"/>
    </source>
</evidence>
<accession>A0A7R9JBV3</accession>
<dbReference type="GO" id="GO:0034703">
    <property type="term" value="C:cation channel complex"/>
    <property type="evidence" value="ECO:0007669"/>
    <property type="project" value="UniProtKB-ARBA"/>
</dbReference>
<dbReference type="InterPro" id="IPR002110">
    <property type="entry name" value="Ankyrin_rpt"/>
</dbReference>
<dbReference type="Pfam" id="PF12796">
    <property type="entry name" value="Ank_2"/>
    <property type="match status" value="1"/>
</dbReference>
<keyword evidence="9 13" id="KW-0472">Membrane</keyword>
<feature type="repeat" description="ANK" evidence="12">
    <location>
        <begin position="153"/>
        <end position="195"/>
    </location>
</feature>
<feature type="domain" description="Ion transport" evidence="14">
    <location>
        <begin position="458"/>
        <end position="649"/>
    </location>
</feature>
<dbReference type="AlphaFoldDB" id="A0A7R9JBV3"/>
<keyword evidence="10" id="KW-0325">Glycoprotein</keyword>
<feature type="repeat" description="ANK" evidence="12">
    <location>
        <begin position="197"/>
        <end position="222"/>
    </location>
</feature>
<evidence type="ECO:0000259" key="14">
    <source>
        <dbReference type="Pfam" id="PF00520"/>
    </source>
</evidence>
<evidence type="ECO:0000256" key="6">
    <source>
        <dbReference type="ARBA" id="ARBA00022989"/>
    </source>
</evidence>
<keyword evidence="8" id="KW-0406">Ion transport</keyword>
<evidence type="ECO:0000313" key="15">
    <source>
        <dbReference type="EMBL" id="CAD7576473.1"/>
    </source>
</evidence>
<feature type="transmembrane region" description="Helical" evidence="13">
    <location>
        <begin position="515"/>
        <end position="540"/>
    </location>
</feature>
<dbReference type="PRINTS" id="PR01415">
    <property type="entry name" value="ANKYRIN"/>
</dbReference>
<dbReference type="InterPro" id="IPR052076">
    <property type="entry name" value="TRP_cation_channel"/>
</dbReference>
<keyword evidence="2" id="KW-0813">Transport</keyword>
<keyword evidence="7 12" id="KW-0040">ANK repeat</keyword>
<dbReference type="SMART" id="SM00248">
    <property type="entry name" value="ANK"/>
    <property type="match status" value="5"/>
</dbReference>
<sequence>MRQNGALRLMVTCFLSTWEERWGEPKHTASDEARASVQSGVDIVVTSISGTTFVISSTQVWVTSRACLEAAAQQWVGLCGIVCLIANEWWHWQHGGDWVRGFGPVGPSLAIRALTLPECWGRTPLHLAVKGGFLDCVKLLIEAGADTNVKDEKGITPVLLAGAGVQPNDANAIERYETIVKLLIEAGADVNVRNVDSGTTPLHHAAILRSVVATQYLLDAGAILLSGQGHVTALHDAASSDCLPVVATLLTHGGHTLVNQSDQVGRTPLHRAAYCGARECLLLLIEYGGDLSARTSTNVSVMDAIFSHIPRPINFITTILDESILPNSASINDRAFKLHPVDERARCDEGTFGLVGIGIGMLVCEKHTRARRFVDIDLPPTCHAEDDKPITRYEDDEDEVFFGFDNTVEAHVPSPDGLGEDGDISSVPDDTAPNTDAQVEVHVEISRRLLLTSVIVLLINVLCQLAIVPKRSLRQLETWLNLVCIILALGTVLWGESNDTGQTLMATSWILHTESILVLLAWVELMLLIGRFSSWGYYALMFYTVLRNVVKVLLTFVCLVIGFAFSFYIQFQEEAQFCDIWRSFVKTTVMMMGEFDYGDLFTEPKSPNSITRLPATSRIIFLLFVILASIVLMNLMVGLAVSDIQALRTEGHIHRLLKQADFIDQLEKMSNHRILHSNCCPQQLFRILNTRRSIPIRITIQPSNNVRGVTRLPYNLLEAVVAIALHNQQLNGIKDRNNYR</sequence>
<evidence type="ECO:0000256" key="7">
    <source>
        <dbReference type="ARBA" id="ARBA00023043"/>
    </source>
</evidence>
<dbReference type="PANTHER" id="PTHR47143:SF1">
    <property type="entry name" value="ION_TRANS DOMAIN-CONTAINING PROTEIN"/>
    <property type="match status" value="1"/>
</dbReference>